<gene>
    <name evidence="2" type="primary">LOC117650526</name>
</gene>
<accession>A0A6P8ZWY2</accession>
<dbReference type="Proteomes" id="UP000515158">
    <property type="component" value="Unplaced"/>
</dbReference>
<protein>
    <submittedName>
        <fullName evidence="2">Uncharacterized protein LOC117650526</fullName>
    </submittedName>
</protein>
<dbReference type="InParanoid" id="A0A6P8ZWY2"/>
<dbReference type="RefSeq" id="XP_034249903.1">
    <property type="nucleotide sequence ID" value="XM_034394012.1"/>
</dbReference>
<reference evidence="2" key="1">
    <citation type="submission" date="2025-08" db="UniProtKB">
        <authorList>
            <consortium name="RefSeq"/>
        </authorList>
    </citation>
    <scope>IDENTIFICATION</scope>
    <source>
        <tissue evidence="2">Total insect</tissue>
    </source>
</reference>
<dbReference type="GeneID" id="117650526"/>
<evidence type="ECO:0000313" key="2">
    <source>
        <dbReference type="RefSeq" id="XP_034249903.1"/>
    </source>
</evidence>
<organism evidence="2">
    <name type="scientific">Thrips palmi</name>
    <name type="common">Melon thrips</name>
    <dbReference type="NCBI Taxonomy" id="161013"/>
    <lineage>
        <taxon>Eukaryota</taxon>
        <taxon>Metazoa</taxon>
        <taxon>Ecdysozoa</taxon>
        <taxon>Arthropoda</taxon>
        <taxon>Hexapoda</taxon>
        <taxon>Insecta</taxon>
        <taxon>Pterygota</taxon>
        <taxon>Neoptera</taxon>
        <taxon>Paraneoptera</taxon>
        <taxon>Thysanoptera</taxon>
        <taxon>Terebrantia</taxon>
        <taxon>Thripoidea</taxon>
        <taxon>Thripidae</taxon>
        <taxon>Thrips</taxon>
    </lineage>
</organism>
<sequence length="130" mass="15316">MKTKYEKMNEAMERDGDPDDDFLNHVETDLILPKLEDLRIRNVVCKADKEALEACRQKYGLPLSFMCFFDFIFYGLCISKARDSEDIQDDCMEEYLAVRSRYRLTKDPAMLKRLKAMVFPHKHQPDPSKV</sequence>
<dbReference type="AlphaFoldDB" id="A0A6P8ZWY2"/>
<evidence type="ECO:0000313" key="1">
    <source>
        <dbReference type="Proteomes" id="UP000515158"/>
    </source>
</evidence>
<proteinExistence type="predicted"/>
<name>A0A6P8ZWY2_THRPL</name>
<dbReference type="OrthoDB" id="6224010at2759"/>
<keyword evidence="1" id="KW-1185">Reference proteome</keyword>
<dbReference type="KEGG" id="tpal:117650526"/>